<comment type="cofactor">
    <cofactor evidence="1 6">
        <name>Mg(2+)</name>
        <dbReference type="ChEBI" id="CHEBI:18420"/>
    </cofactor>
</comment>
<reference evidence="7" key="1">
    <citation type="journal article" date="2019" name="Bull Natl Mus Nat Sci Ser B Bot">
        <title>Microcoleus pseudautumnalis sp. nov. (Cyanobacteria, Oscillatoriales) producing 2-methylisoborneol.</title>
        <authorList>
            <person name="Niiyama Y."/>
            <person name="Tuji A."/>
        </authorList>
    </citation>
    <scope>NUCLEOTIDE SEQUENCE</scope>
    <source>
        <strain evidence="7">Ak1609</strain>
    </source>
</reference>
<accession>A0A5S9I611</accession>
<dbReference type="GO" id="GO:0042214">
    <property type="term" value="P:terpene metabolic process"/>
    <property type="evidence" value="ECO:0007669"/>
    <property type="project" value="InterPro"/>
</dbReference>
<name>A0A5S9I611_9CYAN</name>
<dbReference type="SFLD" id="SFLDS00005">
    <property type="entry name" value="Isoprenoid_Synthase_Type_I"/>
    <property type="match status" value="1"/>
</dbReference>
<keyword evidence="3 6" id="KW-0460">Magnesium</keyword>
<dbReference type="Gene3D" id="1.10.600.10">
    <property type="entry name" value="Farnesyl Diphosphate Synthase"/>
    <property type="match status" value="1"/>
</dbReference>
<proteinExistence type="inferred from homology"/>
<dbReference type="InterPro" id="IPR034686">
    <property type="entry name" value="Terpene_cyclase-like_2"/>
</dbReference>
<evidence type="ECO:0000256" key="6">
    <source>
        <dbReference type="RuleBase" id="RU366034"/>
    </source>
</evidence>
<comment type="catalytic activity">
    <reaction evidence="4">
        <text>(E)-2-methylgeranyl diphosphate + H2O = 2-methylisoborneol + diphosphate</text>
        <dbReference type="Rhea" id="RHEA:32571"/>
        <dbReference type="ChEBI" id="CHEBI:15377"/>
        <dbReference type="ChEBI" id="CHEBI:33019"/>
        <dbReference type="ChEBI" id="CHEBI:61984"/>
        <dbReference type="ChEBI" id="CHEBI:61987"/>
        <dbReference type="EC" id="4.2.3.118"/>
    </reaction>
</comment>
<evidence type="ECO:0000256" key="1">
    <source>
        <dbReference type="ARBA" id="ARBA00001946"/>
    </source>
</evidence>
<dbReference type="SUPFAM" id="SSF48576">
    <property type="entry name" value="Terpenoid synthases"/>
    <property type="match status" value="1"/>
</dbReference>
<dbReference type="GO" id="GO:0010333">
    <property type="term" value="F:terpene synthase activity"/>
    <property type="evidence" value="ECO:0007669"/>
    <property type="project" value="InterPro"/>
</dbReference>
<dbReference type="InterPro" id="IPR047945">
    <property type="entry name" value="MIB_synthase"/>
</dbReference>
<dbReference type="PANTHER" id="PTHR35201">
    <property type="entry name" value="TERPENE SYNTHASE"/>
    <property type="match status" value="1"/>
</dbReference>
<keyword evidence="2 6" id="KW-0479">Metal-binding</keyword>
<evidence type="ECO:0000313" key="7">
    <source>
        <dbReference type="EMBL" id="BBL19143.1"/>
    </source>
</evidence>
<dbReference type="EMBL" id="LC486303">
    <property type="protein sequence ID" value="BBL19143.1"/>
    <property type="molecule type" value="Genomic_DNA"/>
</dbReference>
<dbReference type="InterPro" id="IPR008949">
    <property type="entry name" value="Isoprenoid_synthase_dom_sf"/>
</dbReference>
<evidence type="ECO:0000256" key="5">
    <source>
        <dbReference type="ARBA" id="ARBA00035653"/>
    </source>
</evidence>
<sequence length="397" mass="44030">MKDTNLDDTSTAFLFGPTGLGTSAARFVSELAKAARAGNLDPRLLQADLAPAGDLDPAYAERSWGDGTASPLYCPITERFNEPLADEVDDRLAAWALECGFDEDEVEKIRKVRFGRLVMLAHPDCDDPDRLLIGAKLNMAWWAADDYYADDSELGADPMLLPPRLLLAMTAMDPPPPAGEFTPPLEEAIAEERVLVALGRGIDYLGQYATPEQVQRTCYATFSMFVSWGAYAAWRYTGEYPPAWKYLAARQHDSFYTSMTLIDPIGGYVLPADLFFEPRVRHAAFLAGTAVVLVNDLLSVNKDLADEKPPVNMVLQIAADRGCSIKEATEITVKFHNDLVHDFRECHQKLQAVPNAELQRFLRGLRGWMGGAFEWHNSNPRYKNSNGTPQMDSQSST</sequence>
<dbReference type="EC" id="4.2.3.-" evidence="6"/>
<evidence type="ECO:0000256" key="3">
    <source>
        <dbReference type="ARBA" id="ARBA00022842"/>
    </source>
</evidence>
<dbReference type="SFLD" id="SFLDG01020">
    <property type="entry name" value="Terpene_Cyclase_Like_2"/>
    <property type="match status" value="1"/>
</dbReference>
<dbReference type="GO" id="GO:0046872">
    <property type="term" value="F:metal ion binding"/>
    <property type="evidence" value="ECO:0007669"/>
    <property type="project" value="UniProtKB-KW"/>
</dbReference>
<dbReference type="NCBIfam" id="NF041167">
    <property type="entry name" value="f2_encap_cargo2"/>
    <property type="match status" value="1"/>
</dbReference>
<organism evidence="7">
    <name type="scientific">Microcoleus pseudautumnalis Ak1609</name>
    <dbReference type="NCBI Taxonomy" id="2588975"/>
    <lineage>
        <taxon>Bacteria</taxon>
        <taxon>Bacillati</taxon>
        <taxon>Cyanobacteriota</taxon>
        <taxon>Cyanophyceae</taxon>
        <taxon>Oscillatoriophycideae</taxon>
        <taxon>Oscillatoriales</taxon>
        <taxon>Microcoleaceae</taxon>
        <taxon>Microcoleus</taxon>
        <taxon>Microcoleus pseudautumnalis</taxon>
    </lineage>
</organism>
<dbReference type="Pfam" id="PF19086">
    <property type="entry name" value="Terpene_syn_C_2"/>
    <property type="match status" value="1"/>
</dbReference>
<evidence type="ECO:0000256" key="4">
    <source>
        <dbReference type="ARBA" id="ARBA00035573"/>
    </source>
</evidence>
<comment type="similarity">
    <text evidence="5">Belongs to the terpene synthase family. 2-methylisoborneol synthase subfamily.</text>
</comment>
<protein>
    <recommendedName>
        <fullName evidence="6">Terpene synthase</fullName>
        <ecNumber evidence="6">4.2.3.-</ecNumber>
    </recommendedName>
</protein>
<dbReference type="PANTHER" id="PTHR35201:SF4">
    <property type="entry name" value="BETA-PINACENE SYNTHASE-RELATED"/>
    <property type="match status" value="1"/>
</dbReference>
<dbReference type="AlphaFoldDB" id="A0A5S9I611"/>
<keyword evidence="6" id="KW-0456">Lyase</keyword>
<evidence type="ECO:0000256" key="2">
    <source>
        <dbReference type="ARBA" id="ARBA00022723"/>
    </source>
</evidence>
<gene>
    <name evidence="7" type="primary">mic</name>
</gene>